<keyword evidence="5" id="KW-1185">Reference proteome</keyword>
<evidence type="ECO:0000313" key="4">
    <source>
        <dbReference type="EMBL" id="OAG29027.1"/>
    </source>
</evidence>
<feature type="region of interest" description="Disordered" evidence="1">
    <location>
        <begin position="202"/>
        <end position="240"/>
    </location>
</feature>
<gene>
    <name evidence="4" type="ORF">NEDG_01166</name>
</gene>
<evidence type="ECO:0008006" key="6">
    <source>
        <dbReference type="Google" id="ProtNLM"/>
    </source>
</evidence>
<keyword evidence="2" id="KW-0812">Transmembrane</keyword>
<evidence type="ECO:0000256" key="3">
    <source>
        <dbReference type="SAM" id="SignalP"/>
    </source>
</evidence>
<dbReference type="Proteomes" id="UP000185944">
    <property type="component" value="Unassembled WGS sequence"/>
</dbReference>
<keyword evidence="3" id="KW-0732">Signal</keyword>
<feature type="transmembrane region" description="Helical" evidence="2">
    <location>
        <begin position="179"/>
        <end position="197"/>
    </location>
</feature>
<dbReference type="AlphaFoldDB" id="A0A177EAR7"/>
<name>A0A177EAR7_9MICR</name>
<keyword evidence="2" id="KW-1133">Transmembrane helix</keyword>
<accession>A0A177EAR7</accession>
<keyword evidence="2" id="KW-0472">Membrane</keyword>
<feature type="compositionally biased region" description="Basic and acidic residues" evidence="1">
    <location>
        <begin position="202"/>
        <end position="216"/>
    </location>
</feature>
<feature type="transmembrane region" description="Helical" evidence="2">
    <location>
        <begin position="153"/>
        <end position="172"/>
    </location>
</feature>
<comment type="caution">
    <text evidence="4">The sequence shown here is derived from an EMBL/GenBank/DDBJ whole genome shotgun (WGS) entry which is preliminary data.</text>
</comment>
<feature type="signal peptide" evidence="3">
    <location>
        <begin position="1"/>
        <end position="17"/>
    </location>
</feature>
<dbReference type="VEuPathDB" id="MicrosporidiaDB:NEDG_01166"/>
<dbReference type="RefSeq" id="XP_067543772.1">
    <property type="nucleotide sequence ID" value="XM_067688584.1"/>
</dbReference>
<dbReference type="GeneID" id="93647516"/>
<sequence length="240" mass="27002">MKRLLSLLLVWAAVIRGDFLKIEKYSVEDFSCTSPLLIFIYYDNESGEKCRACEGYKKWLGEAKDEKIGPFKIKRINFNDSPKMALRFKATQFPTFFLQYLKKFKNISSVDFHSLGVSYTGKKYENDIDAILKNPSTLDHLKTIEGLSSPSSVFSLFYAHLLSFLLLASAVLDRMTDVAPAYALAILFAALFVLLNLREKKAPEPPRAPEDPRSTENENVTPNGMGPELSKASSAFVSPH</sequence>
<evidence type="ECO:0000313" key="5">
    <source>
        <dbReference type="Proteomes" id="UP000185944"/>
    </source>
</evidence>
<dbReference type="EMBL" id="LTDL01000042">
    <property type="protein sequence ID" value="OAG29027.1"/>
    <property type="molecule type" value="Genomic_DNA"/>
</dbReference>
<feature type="compositionally biased region" description="Polar residues" evidence="1">
    <location>
        <begin position="231"/>
        <end position="240"/>
    </location>
</feature>
<evidence type="ECO:0000256" key="2">
    <source>
        <dbReference type="SAM" id="Phobius"/>
    </source>
</evidence>
<proteinExistence type="predicted"/>
<feature type="chain" id="PRO_5008060241" description="Thioredoxin domain-containing protein" evidence="3">
    <location>
        <begin position="18"/>
        <end position="240"/>
    </location>
</feature>
<organism evidence="4 5">
    <name type="scientific">Nematocida displodere</name>
    <dbReference type="NCBI Taxonomy" id="1805483"/>
    <lineage>
        <taxon>Eukaryota</taxon>
        <taxon>Fungi</taxon>
        <taxon>Fungi incertae sedis</taxon>
        <taxon>Microsporidia</taxon>
        <taxon>Nematocida</taxon>
    </lineage>
</organism>
<dbReference type="Gene3D" id="3.40.30.10">
    <property type="entry name" value="Glutaredoxin"/>
    <property type="match status" value="1"/>
</dbReference>
<protein>
    <recommendedName>
        <fullName evidence="6">Thioredoxin domain-containing protein</fullName>
    </recommendedName>
</protein>
<evidence type="ECO:0000256" key="1">
    <source>
        <dbReference type="SAM" id="MobiDB-lite"/>
    </source>
</evidence>
<reference evidence="4 5" key="1">
    <citation type="submission" date="2016-02" db="EMBL/GenBank/DDBJ databases">
        <title>Discovery of a natural microsporidian pathogen with a broad tissue tropism in Caenorhabditis elegans.</title>
        <authorList>
            <person name="Luallen R.J."/>
            <person name="Reinke A.W."/>
            <person name="Tong L."/>
            <person name="Botts M.R."/>
            <person name="Felix M.-A."/>
            <person name="Troemel E.R."/>
        </authorList>
    </citation>
    <scope>NUCLEOTIDE SEQUENCE [LARGE SCALE GENOMIC DNA]</scope>
    <source>
        <strain evidence="4 5">JUm2807</strain>
    </source>
</reference>
<dbReference type="OrthoDB" id="2194581at2759"/>